<protein>
    <recommendedName>
        <fullName evidence="2">Nucleoid-associated protein SAJA_11475</fullName>
    </recommendedName>
</protein>
<proteinExistence type="inferred from homology"/>
<keyword evidence="5" id="KW-1185">Reference proteome</keyword>
<dbReference type="InParanoid" id="A0A423PL71"/>
<dbReference type="InterPro" id="IPR036894">
    <property type="entry name" value="YbaB-like_sf"/>
</dbReference>
<dbReference type="PANTHER" id="PTHR33449:SF1">
    <property type="entry name" value="NUCLEOID-ASSOCIATED PROTEIN YBAB"/>
    <property type="match status" value="1"/>
</dbReference>
<sequence length="107" mass="11578">MKGSIGKMMQQAQAMQGKMEEAQKELARMEVTGEAGAGMVKVTMTGKHEVKNVQIDPSALEEDAEFLEDLIAAAINDAVQHVESASKEKMSDMTGGMDLPEGMKFPF</sequence>
<dbReference type="OrthoDB" id="9808738at2"/>
<dbReference type="PANTHER" id="PTHR33449">
    <property type="entry name" value="NUCLEOID-ASSOCIATED PROTEIN YBAB"/>
    <property type="match status" value="1"/>
</dbReference>
<comment type="similarity">
    <text evidence="2">Belongs to the YbaB/EbfC family.</text>
</comment>
<organism evidence="4 5">
    <name type="scientific">Salinisphaera japonica YTM-1</name>
    <dbReference type="NCBI Taxonomy" id="1209778"/>
    <lineage>
        <taxon>Bacteria</taxon>
        <taxon>Pseudomonadati</taxon>
        <taxon>Pseudomonadota</taxon>
        <taxon>Gammaproteobacteria</taxon>
        <taxon>Salinisphaerales</taxon>
        <taxon>Salinisphaeraceae</taxon>
        <taxon>Salinisphaera</taxon>
    </lineage>
</organism>
<comment type="caution">
    <text evidence="4">The sequence shown here is derived from an EMBL/GenBank/DDBJ whole genome shotgun (WGS) entry which is preliminary data.</text>
</comment>
<accession>A0A423PL71</accession>
<dbReference type="Pfam" id="PF02575">
    <property type="entry name" value="YbaB_DNA_bd"/>
    <property type="match status" value="1"/>
</dbReference>
<feature type="compositionally biased region" description="Low complexity" evidence="3">
    <location>
        <begin position="1"/>
        <end position="17"/>
    </location>
</feature>
<dbReference type="Proteomes" id="UP000285310">
    <property type="component" value="Unassembled WGS sequence"/>
</dbReference>
<evidence type="ECO:0000313" key="5">
    <source>
        <dbReference type="Proteomes" id="UP000285310"/>
    </source>
</evidence>
<comment type="subunit">
    <text evidence="2">Homodimer.</text>
</comment>
<evidence type="ECO:0000256" key="2">
    <source>
        <dbReference type="HAMAP-Rule" id="MF_00274"/>
    </source>
</evidence>
<dbReference type="AlphaFoldDB" id="A0A423PL71"/>
<dbReference type="HAMAP" id="MF_00274">
    <property type="entry name" value="DNA_YbaB_EbfC"/>
    <property type="match status" value="1"/>
</dbReference>
<name>A0A423PL71_9GAMM</name>
<evidence type="ECO:0000256" key="1">
    <source>
        <dbReference type="ARBA" id="ARBA00023125"/>
    </source>
</evidence>
<dbReference type="GO" id="GO:0003677">
    <property type="term" value="F:DNA binding"/>
    <property type="evidence" value="ECO:0007669"/>
    <property type="project" value="UniProtKB-UniRule"/>
</dbReference>
<dbReference type="Gene3D" id="3.30.1310.10">
    <property type="entry name" value="Nucleoid-associated protein YbaB-like domain"/>
    <property type="match status" value="1"/>
</dbReference>
<keyword evidence="2" id="KW-0963">Cytoplasm</keyword>
<comment type="subcellular location">
    <subcellularLocation>
        <location evidence="2">Cytoplasm</location>
        <location evidence="2">Nucleoid</location>
    </subcellularLocation>
</comment>
<dbReference type="GO" id="GO:0043590">
    <property type="term" value="C:bacterial nucleoid"/>
    <property type="evidence" value="ECO:0007669"/>
    <property type="project" value="UniProtKB-UniRule"/>
</dbReference>
<comment type="function">
    <text evidence="2">Binds to DNA and alters its conformation. May be involved in regulation of gene expression, nucleoid organization and DNA protection.</text>
</comment>
<evidence type="ECO:0000313" key="4">
    <source>
        <dbReference type="EMBL" id="ROO26364.1"/>
    </source>
</evidence>
<feature type="region of interest" description="Disordered" evidence="3">
    <location>
        <begin position="86"/>
        <end position="107"/>
    </location>
</feature>
<dbReference type="FunCoup" id="A0A423PL71">
    <property type="interactions" value="393"/>
</dbReference>
<dbReference type="GO" id="GO:0005829">
    <property type="term" value="C:cytosol"/>
    <property type="evidence" value="ECO:0007669"/>
    <property type="project" value="TreeGrafter"/>
</dbReference>
<dbReference type="EMBL" id="AYKG01000036">
    <property type="protein sequence ID" value="ROO26364.1"/>
    <property type="molecule type" value="Genomic_DNA"/>
</dbReference>
<dbReference type="RefSeq" id="WP_123658781.1">
    <property type="nucleotide sequence ID" value="NZ_AYKG01000036.1"/>
</dbReference>
<evidence type="ECO:0000256" key="3">
    <source>
        <dbReference type="SAM" id="MobiDB-lite"/>
    </source>
</evidence>
<keyword evidence="1 2" id="KW-0238">DNA-binding</keyword>
<dbReference type="PIRSF" id="PIRSF004555">
    <property type="entry name" value="UCP004555"/>
    <property type="match status" value="1"/>
</dbReference>
<feature type="region of interest" description="Disordered" evidence="3">
    <location>
        <begin position="1"/>
        <end position="25"/>
    </location>
</feature>
<dbReference type="InterPro" id="IPR004401">
    <property type="entry name" value="YbaB/EbfC"/>
</dbReference>
<reference evidence="4 5" key="1">
    <citation type="submission" date="2013-10" db="EMBL/GenBank/DDBJ databases">
        <title>Salinisphaera japonica YTM-1 Genome Sequencing.</title>
        <authorList>
            <person name="Lai Q."/>
            <person name="Li C."/>
            <person name="Shao Z."/>
        </authorList>
    </citation>
    <scope>NUCLEOTIDE SEQUENCE [LARGE SCALE GENOMIC DNA]</scope>
    <source>
        <strain evidence="4 5">YTM-1</strain>
    </source>
</reference>
<dbReference type="NCBIfam" id="TIGR00103">
    <property type="entry name" value="DNA_YbaB_EbfC"/>
    <property type="match status" value="1"/>
</dbReference>
<gene>
    <name evidence="4" type="ORF">SAJA_11475</name>
</gene>
<dbReference type="SUPFAM" id="SSF82607">
    <property type="entry name" value="YbaB-like"/>
    <property type="match status" value="1"/>
</dbReference>